<proteinExistence type="inferred from homology"/>
<dbReference type="InterPro" id="IPR035906">
    <property type="entry name" value="MetI-like_sf"/>
</dbReference>
<evidence type="ECO:0000256" key="8">
    <source>
        <dbReference type="ARBA" id="ARBA00023136"/>
    </source>
</evidence>
<keyword evidence="5 10" id="KW-0592">Phosphate transport</keyword>
<comment type="similarity">
    <text evidence="2 10">Belongs to the binding-protein-dependent transport system permease family. CysTW subfamily.</text>
</comment>
<organism evidence="12 13">
    <name type="scientific">Acetobacteroides hydrogenigenes</name>
    <dbReference type="NCBI Taxonomy" id="979970"/>
    <lineage>
        <taxon>Bacteria</taxon>
        <taxon>Pseudomonadati</taxon>
        <taxon>Bacteroidota</taxon>
        <taxon>Bacteroidia</taxon>
        <taxon>Bacteroidales</taxon>
        <taxon>Rikenellaceae</taxon>
        <taxon>Acetobacteroides</taxon>
    </lineage>
</organism>
<dbReference type="GO" id="GO:0005886">
    <property type="term" value="C:plasma membrane"/>
    <property type="evidence" value="ECO:0007669"/>
    <property type="project" value="UniProtKB-SubCell"/>
</dbReference>
<feature type="transmembrane region" description="Helical" evidence="9">
    <location>
        <begin position="219"/>
        <end position="243"/>
    </location>
</feature>
<dbReference type="CDD" id="cd06261">
    <property type="entry name" value="TM_PBP2"/>
    <property type="match status" value="1"/>
</dbReference>
<feature type="transmembrane region" description="Helical" evidence="9">
    <location>
        <begin position="371"/>
        <end position="393"/>
    </location>
</feature>
<reference evidence="12 13" key="1">
    <citation type="submission" date="2019-03" db="EMBL/GenBank/DDBJ databases">
        <title>Genomic Encyclopedia of Archaeal and Bacterial Type Strains, Phase II (KMG-II): from individual species to whole genera.</title>
        <authorList>
            <person name="Goeker M."/>
        </authorList>
    </citation>
    <scope>NUCLEOTIDE SEQUENCE [LARGE SCALE GENOMIC DNA]</scope>
    <source>
        <strain evidence="12 13">RL-C</strain>
    </source>
</reference>
<dbReference type="RefSeq" id="WP_243649597.1">
    <property type="nucleotide sequence ID" value="NZ_SLWB01000003.1"/>
</dbReference>
<feature type="domain" description="ABC transmembrane type-1" evidence="11">
    <location>
        <begin position="179"/>
        <end position="390"/>
    </location>
</feature>
<sequence length="402" mass="44169">MKNIFKRFVERFVEGILFLSGTITTITVLLIVLFLFREGSGLFNKSTMEKGFVLAVNKSNPVLQLSSFEIKEIFDGKITRWKQVGGKDEEIKLFRVEDIVNYYTEEQIGANFENLPVLLSNVVDSIPNIVAFVPEMYLNKSFKGRILPEKKLTLKEFFFGKEWFPTAQPSAQFGAFSLITGTLWVSLWAILISLPLGLSVAIYMAEIANPKVRNWLKPVIELLAGIPSVVYGFFGLIVIVPLIQKLFNLPVGETALAGSLILAIMALPTIITISEDAIRTTPRAMKEASLALGATHWQTIYKVIIPYSSSGIAAAAILGIGRAIGETMAVLMVTGNAAIIPTTLLEPVRTIPATIAAEMGEAPQGGIHFEALFALGAILFIMTLIINIVVDYISNKKKISKR</sequence>
<dbReference type="PROSITE" id="PS50928">
    <property type="entry name" value="ABC_TM1"/>
    <property type="match status" value="1"/>
</dbReference>
<feature type="transmembrane region" description="Helical" evidence="9">
    <location>
        <begin position="183"/>
        <end position="207"/>
    </location>
</feature>
<dbReference type="Pfam" id="PF00528">
    <property type="entry name" value="BPD_transp_1"/>
    <property type="match status" value="1"/>
</dbReference>
<dbReference type="SUPFAM" id="SSF161098">
    <property type="entry name" value="MetI-like"/>
    <property type="match status" value="1"/>
</dbReference>
<keyword evidence="6 9" id="KW-0812">Transmembrane</keyword>
<comment type="caution">
    <text evidence="12">The sequence shown here is derived from an EMBL/GenBank/DDBJ whole genome shotgun (WGS) entry which is preliminary data.</text>
</comment>
<dbReference type="PANTHER" id="PTHR30425">
    <property type="entry name" value="PHOSPHATE TRANSPORT SYSTEM PERMEASE PROTEIN PST"/>
    <property type="match status" value="1"/>
</dbReference>
<dbReference type="Gene3D" id="1.10.3720.10">
    <property type="entry name" value="MetI-like"/>
    <property type="match status" value="1"/>
</dbReference>
<evidence type="ECO:0000259" key="11">
    <source>
        <dbReference type="PROSITE" id="PS50928"/>
    </source>
</evidence>
<feature type="transmembrane region" description="Helical" evidence="9">
    <location>
        <begin position="299"/>
        <end position="324"/>
    </location>
</feature>
<comment type="subcellular location">
    <subcellularLocation>
        <location evidence="1 9">Cell membrane</location>
        <topology evidence="1 9">Multi-pass membrane protein</topology>
    </subcellularLocation>
</comment>
<evidence type="ECO:0000256" key="7">
    <source>
        <dbReference type="ARBA" id="ARBA00022989"/>
    </source>
</evidence>
<evidence type="ECO:0000256" key="6">
    <source>
        <dbReference type="ARBA" id="ARBA00022692"/>
    </source>
</evidence>
<evidence type="ECO:0000256" key="4">
    <source>
        <dbReference type="ARBA" id="ARBA00022475"/>
    </source>
</evidence>
<comment type="function">
    <text evidence="10">Part of the binding-protein-dependent transport system for phosphate; probably responsible for the translocation of the substrate across the membrane.</text>
</comment>
<gene>
    <name evidence="12" type="ORF">CLV25_103161</name>
</gene>
<feature type="transmembrane region" description="Helical" evidence="9">
    <location>
        <begin position="12"/>
        <end position="36"/>
    </location>
</feature>
<dbReference type="PANTHER" id="PTHR30425:SF1">
    <property type="entry name" value="PHOSPHATE TRANSPORT SYSTEM PERMEASE PROTEIN PSTC"/>
    <property type="match status" value="1"/>
</dbReference>
<dbReference type="Proteomes" id="UP000294830">
    <property type="component" value="Unassembled WGS sequence"/>
</dbReference>
<dbReference type="AlphaFoldDB" id="A0A4R2EPE6"/>
<name>A0A4R2EPE6_9BACT</name>
<protein>
    <recommendedName>
        <fullName evidence="10">Phosphate transport system permease protein</fullName>
    </recommendedName>
</protein>
<keyword evidence="13" id="KW-1185">Reference proteome</keyword>
<dbReference type="InterPro" id="IPR011864">
    <property type="entry name" value="Phosphate_PstC"/>
</dbReference>
<evidence type="ECO:0000256" key="5">
    <source>
        <dbReference type="ARBA" id="ARBA00022592"/>
    </source>
</evidence>
<keyword evidence="3 9" id="KW-0813">Transport</keyword>
<accession>A0A4R2EPE6</accession>
<dbReference type="InterPro" id="IPR024370">
    <property type="entry name" value="PBP_domain"/>
</dbReference>
<dbReference type="InterPro" id="IPR000515">
    <property type="entry name" value="MetI-like"/>
</dbReference>
<evidence type="ECO:0000313" key="13">
    <source>
        <dbReference type="Proteomes" id="UP000294830"/>
    </source>
</evidence>
<dbReference type="Pfam" id="PF12849">
    <property type="entry name" value="PBP_like_2"/>
    <property type="match status" value="1"/>
</dbReference>
<evidence type="ECO:0000256" key="9">
    <source>
        <dbReference type="RuleBase" id="RU363032"/>
    </source>
</evidence>
<dbReference type="InterPro" id="IPR051124">
    <property type="entry name" value="Phosphate_Transport_Permease"/>
</dbReference>
<evidence type="ECO:0000313" key="12">
    <source>
        <dbReference type="EMBL" id="TCN70641.1"/>
    </source>
</evidence>
<dbReference type="SUPFAM" id="SSF53850">
    <property type="entry name" value="Periplasmic binding protein-like II"/>
    <property type="match status" value="1"/>
</dbReference>
<keyword evidence="8 9" id="KW-0472">Membrane</keyword>
<keyword evidence="4 10" id="KW-1003">Cell membrane</keyword>
<evidence type="ECO:0000256" key="1">
    <source>
        <dbReference type="ARBA" id="ARBA00004651"/>
    </source>
</evidence>
<evidence type="ECO:0000256" key="10">
    <source>
        <dbReference type="RuleBase" id="RU363054"/>
    </source>
</evidence>
<evidence type="ECO:0000256" key="3">
    <source>
        <dbReference type="ARBA" id="ARBA00022448"/>
    </source>
</evidence>
<dbReference type="EMBL" id="SLWB01000003">
    <property type="protein sequence ID" value="TCN70641.1"/>
    <property type="molecule type" value="Genomic_DNA"/>
</dbReference>
<evidence type="ECO:0000256" key="2">
    <source>
        <dbReference type="ARBA" id="ARBA00007069"/>
    </source>
</evidence>
<dbReference type="Gene3D" id="3.40.190.10">
    <property type="entry name" value="Periplasmic binding protein-like II"/>
    <property type="match status" value="1"/>
</dbReference>
<dbReference type="GO" id="GO:0005315">
    <property type="term" value="F:phosphate transmembrane transporter activity"/>
    <property type="evidence" value="ECO:0007669"/>
    <property type="project" value="InterPro"/>
</dbReference>
<dbReference type="GO" id="GO:0006817">
    <property type="term" value="P:phosphate ion transport"/>
    <property type="evidence" value="ECO:0007669"/>
    <property type="project" value="UniProtKB-KW"/>
</dbReference>
<keyword evidence="7 9" id="KW-1133">Transmembrane helix</keyword>
<feature type="transmembrane region" description="Helical" evidence="9">
    <location>
        <begin position="255"/>
        <end position="278"/>
    </location>
</feature>
<dbReference type="NCBIfam" id="TIGR02138">
    <property type="entry name" value="phosphate_pstC"/>
    <property type="match status" value="1"/>
</dbReference>